<evidence type="ECO:0000259" key="10">
    <source>
        <dbReference type="Pfam" id="PF02880"/>
    </source>
</evidence>
<keyword evidence="4" id="KW-0479">Metal-binding</keyword>
<evidence type="ECO:0000259" key="7">
    <source>
        <dbReference type="Pfam" id="PF00408"/>
    </source>
</evidence>
<dbReference type="GO" id="GO:0046872">
    <property type="term" value="F:metal ion binding"/>
    <property type="evidence" value="ECO:0007669"/>
    <property type="project" value="UniProtKB-KW"/>
</dbReference>
<keyword evidence="5" id="KW-0460">Magnesium</keyword>
<gene>
    <name evidence="11" type="primary">glmM</name>
    <name evidence="11" type="ORF">J0X27_09565</name>
</gene>
<dbReference type="SUPFAM" id="SSF53738">
    <property type="entry name" value="Phosphoglucomutase, first 3 domains"/>
    <property type="match status" value="3"/>
</dbReference>
<dbReference type="OrthoDB" id="10363at2157"/>
<evidence type="ECO:0000256" key="1">
    <source>
        <dbReference type="ARBA" id="ARBA00001946"/>
    </source>
</evidence>
<evidence type="ECO:0000256" key="2">
    <source>
        <dbReference type="ARBA" id="ARBA00010231"/>
    </source>
</evidence>
<evidence type="ECO:0000256" key="6">
    <source>
        <dbReference type="ARBA" id="ARBA00023235"/>
    </source>
</evidence>
<dbReference type="Pfam" id="PF00408">
    <property type="entry name" value="PGM_PMM_IV"/>
    <property type="match status" value="1"/>
</dbReference>
<keyword evidence="12" id="KW-1185">Reference proteome</keyword>
<dbReference type="Gene3D" id="3.40.120.10">
    <property type="entry name" value="Alpha-D-Glucose-1,6-Bisphosphate, subunit A, domain 3"/>
    <property type="match status" value="3"/>
</dbReference>
<protein>
    <submittedName>
        <fullName evidence="11">Phosphoglucosamine mutase</fullName>
        <ecNumber evidence="11">5.4.2.10</ecNumber>
    </submittedName>
</protein>
<dbReference type="KEGG" id="hlo:J0X27_09565"/>
<dbReference type="InterPro" id="IPR036900">
    <property type="entry name" value="A-D-PHexomutase_C_sf"/>
</dbReference>
<dbReference type="InterPro" id="IPR016055">
    <property type="entry name" value="A-D-PHexomutase_a/b/a-I/II/III"/>
</dbReference>
<evidence type="ECO:0000259" key="9">
    <source>
        <dbReference type="Pfam" id="PF02879"/>
    </source>
</evidence>
<dbReference type="Pfam" id="PF02879">
    <property type="entry name" value="PGM_PMM_II"/>
    <property type="match status" value="1"/>
</dbReference>
<organism evidence="11 12">
    <name type="scientific">Natrinema longum</name>
    <dbReference type="NCBI Taxonomy" id="370324"/>
    <lineage>
        <taxon>Archaea</taxon>
        <taxon>Methanobacteriati</taxon>
        <taxon>Methanobacteriota</taxon>
        <taxon>Stenosarchaea group</taxon>
        <taxon>Halobacteria</taxon>
        <taxon>Halobacteriales</taxon>
        <taxon>Natrialbaceae</taxon>
        <taxon>Natrinema</taxon>
    </lineage>
</organism>
<name>A0A8A2U3I3_9EURY</name>
<evidence type="ECO:0000313" key="11">
    <source>
        <dbReference type="EMBL" id="QSW83730.1"/>
    </source>
</evidence>
<sequence>MQVFGSSGTRGVANEELTPAFVLRVAKAAGTTWRDGHGGDRVAIARDTRYTGRMLADAAASGLASTGTDVDRLGIVPTPGAQAYAEREGVPVMVITASHNPPQYNGVKLVGADGVELSIAALESIEERLLAESFTVAPWDETGRVREVAGVRRAYVDDLLAAAERERIADADLTVALDPGHGAGSLTSPEFFRELGCRVVTVNGQPDGHFPGRDPEPVPDNLTDLGRLVRATDADVGIAHDGDADRAIFFDETGEYVEGDATLAALAAAELEAGDTTVSAVNVSQRLVDVVGEVGAELELTPIGSTNIITRIEELEANGRRVPIAGEGNGGIFFPNHRLSRDGAYTAARFLELVAQRPVSEIVAPYDGYVNVRRNLEYESTAERDAMLDAAANQAQAADADLNTRDGYRLDYGDAWVLARPSGTEPLVRIYAEARDADRAERLVDDMYDALAAAKADA</sequence>
<comment type="similarity">
    <text evidence="2">Belongs to the phosphohexose mutase family.</text>
</comment>
<dbReference type="AlphaFoldDB" id="A0A8A2U3I3"/>
<comment type="cofactor">
    <cofactor evidence="1">
        <name>Mg(2+)</name>
        <dbReference type="ChEBI" id="CHEBI:18420"/>
    </cofactor>
</comment>
<dbReference type="Pfam" id="PF02878">
    <property type="entry name" value="PGM_PMM_I"/>
    <property type="match status" value="1"/>
</dbReference>
<dbReference type="InterPro" id="IPR005843">
    <property type="entry name" value="A-D-PHexomutase_C"/>
</dbReference>
<dbReference type="Proteomes" id="UP000663191">
    <property type="component" value="Chromosome"/>
</dbReference>
<feature type="domain" description="Alpha-D-phosphohexomutase alpha/beta/alpha" evidence="9">
    <location>
        <begin position="154"/>
        <end position="254"/>
    </location>
</feature>
<dbReference type="InterPro" id="IPR005841">
    <property type="entry name" value="Alpha-D-phosphohexomutase_SF"/>
</dbReference>
<accession>A0A8A2U3I3</accession>
<dbReference type="GO" id="GO:0005975">
    <property type="term" value="P:carbohydrate metabolic process"/>
    <property type="evidence" value="ECO:0007669"/>
    <property type="project" value="InterPro"/>
</dbReference>
<dbReference type="InterPro" id="IPR050060">
    <property type="entry name" value="Phosphoglucosamine_mutase"/>
</dbReference>
<proteinExistence type="inferred from homology"/>
<dbReference type="SUPFAM" id="SSF55957">
    <property type="entry name" value="Phosphoglucomutase, C-terminal domain"/>
    <property type="match status" value="1"/>
</dbReference>
<dbReference type="Gene3D" id="3.30.310.50">
    <property type="entry name" value="Alpha-D-phosphohexomutase, C-terminal domain"/>
    <property type="match status" value="1"/>
</dbReference>
<dbReference type="NCBIfam" id="TIGR03990">
    <property type="entry name" value="Arch_GlmM"/>
    <property type="match status" value="1"/>
</dbReference>
<reference evidence="11 12" key="1">
    <citation type="journal article" date="2006" name="Int. J. Syst. Evol. Microbiol.">
        <title>Haloterrigena longa sp. nov. and Haloterrigena limicola sp. nov., extremely halophilic archaea isolated from a salt lake.</title>
        <authorList>
            <person name="Cui H.L."/>
            <person name="Tohty D."/>
            <person name="Zhou P.J."/>
            <person name="Liu S.J."/>
        </authorList>
    </citation>
    <scope>NUCLEOTIDE SEQUENCE [LARGE SCALE GENOMIC DNA]</scope>
    <source>
        <strain evidence="11 12">ABH32</strain>
    </source>
</reference>
<evidence type="ECO:0000256" key="4">
    <source>
        <dbReference type="ARBA" id="ARBA00022723"/>
    </source>
</evidence>
<dbReference type="PRINTS" id="PR00509">
    <property type="entry name" value="PGMPMM"/>
</dbReference>
<keyword evidence="3" id="KW-0597">Phosphoprotein</keyword>
<feature type="domain" description="Alpha-D-phosphohexomutase alpha/beta/alpha" evidence="8">
    <location>
        <begin position="2"/>
        <end position="134"/>
    </location>
</feature>
<dbReference type="EMBL" id="CP071463">
    <property type="protein sequence ID" value="QSW83730.1"/>
    <property type="molecule type" value="Genomic_DNA"/>
</dbReference>
<dbReference type="EC" id="5.4.2.10" evidence="11"/>
<dbReference type="RefSeq" id="WP_207268920.1">
    <property type="nucleotide sequence ID" value="NZ_CP071463.1"/>
</dbReference>
<dbReference type="GeneID" id="63183991"/>
<dbReference type="InterPro" id="IPR005844">
    <property type="entry name" value="A-D-PHexomutase_a/b/a-I"/>
</dbReference>
<dbReference type="PANTHER" id="PTHR42946:SF1">
    <property type="entry name" value="PHOSPHOGLUCOMUTASE (ALPHA-D-GLUCOSE-1,6-BISPHOSPHATE-DEPENDENT)"/>
    <property type="match status" value="1"/>
</dbReference>
<evidence type="ECO:0000256" key="5">
    <source>
        <dbReference type="ARBA" id="ARBA00022842"/>
    </source>
</evidence>
<feature type="domain" description="Alpha-D-phosphohexomutase alpha/beta/alpha" evidence="10">
    <location>
        <begin position="259"/>
        <end position="364"/>
    </location>
</feature>
<dbReference type="CDD" id="cd03087">
    <property type="entry name" value="PGM_like1"/>
    <property type="match status" value="1"/>
</dbReference>
<dbReference type="GO" id="GO:0008966">
    <property type="term" value="F:phosphoglucosamine mutase activity"/>
    <property type="evidence" value="ECO:0007669"/>
    <property type="project" value="UniProtKB-EC"/>
</dbReference>
<keyword evidence="6 11" id="KW-0413">Isomerase</keyword>
<dbReference type="PANTHER" id="PTHR42946">
    <property type="entry name" value="PHOSPHOHEXOSE MUTASE"/>
    <property type="match status" value="1"/>
</dbReference>
<evidence type="ECO:0000256" key="3">
    <source>
        <dbReference type="ARBA" id="ARBA00022553"/>
    </source>
</evidence>
<dbReference type="GO" id="GO:0004615">
    <property type="term" value="F:phosphomannomutase activity"/>
    <property type="evidence" value="ECO:0007669"/>
    <property type="project" value="TreeGrafter"/>
</dbReference>
<feature type="domain" description="Alpha-D-phosphohexomutase C-terminal" evidence="7">
    <location>
        <begin position="391"/>
        <end position="449"/>
    </location>
</feature>
<evidence type="ECO:0000259" key="8">
    <source>
        <dbReference type="Pfam" id="PF02878"/>
    </source>
</evidence>
<dbReference type="InterPro" id="IPR005846">
    <property type="entry name" value="A-D-PHexomutase_a/b/a-III"/>
</dbReference>
<dbReference type="Pfam" id="PF02880">
    <property type="entry name" value="PGM_PMM_III"/>
    <property type="match status" value="1"/>
</dbReference>
<dbReference type="InterPro" id="IPR024086">
    <property type="entry name" value="GlmM_arc-type"/>
</dbReference>
<dbReference type="InterPro" id="IPR005845">
    <property type="entry name" value="A-D-PHexomutase_a/b/a-II"/>
</dbReference>
<evidence type="ECO:0000313" key="12">
    <source>
        <dbReference type="Proteomes" id="UP000663191"/>
    </source>
</evidence>